<organism evidence="1 2">
    <name type="scientific">Cichorium intybus</name>
    <name type="common">Chicory</name>
    <dbReference type="NCBI Taxonomy" id="13427"/>
    <lineage>
        <taxon>Eukaryota</taxon>
        <taxon>Viridiplantae</taxon>
        <taxon>Streptophyta</taxon>
        <taxon>Embryophyta</taxon>
        <taxon>Tracheophyta</taxon>
        <taxon>Spermatophyta</taxon>
        <taxon>Magnoliopsida</taxon>
        <taxon>eudicotyledons</taxon>
        <taxon>Gunneridae</taxon>
        <taxon>Pentapetalae</taxon>
        <taxon>asterids</taxon>
        <taxon>campanulids</taxon>
        <taxon>Asterales</taxon>
        <taxon>Asteraceae</taxon>
        <taxon>Cichorioideae</taxon>
        <taxon>Cichorieae</taxon>
        <taxon>Cichoriinae</taxon>
        <taxon>Cichorium</taxon>
    </lineage>
</organism>
<dbReference type="Proteomes" id="UP001055811">
    <property type="component" value="Linkage Group LG07"/>
</dbReference>
<sequence>MAGTPPLMATKLKFIMSEIYLTALNLIQASIGICHLSSSSDWAKNPLSISLISCEPSRKQFPIIYHVHHVRDGNSFATRRIDAIQKGTIVFTMIASFQV</sequence>
<evidence type="ECO:0000313" key="1">
    <source>
        <dbReference type="EMBL" id="KAI3710208.1"/>
    </source>
</evidence>
<reference evidence="1 2" key="2">
    <citation type="journal article" date="2022" name="Mol. Ecol. Resour.">
        <title>The genomes of chicory, endive, great burdock and yacon provide insights into Asteraceae paleo-polyploidization history and plant inulin production.</title>
        <authorList>
            <person name="Fan W."/>
            <person name="Wang S."/>
            <person name="Wang H."/>
            <person name="Wang A."/>
            <person name="Jiang F."/>
            <person name="Liu H."/>
            <person name="Zhao H."/>
            <person name="Xu D."/>
            <person name="Zhang Y."/>
        </authorList>
    </citation>
    <scope>NUCLEOTIDE SEQUENCE [LARGE SCALE GENOMIC DNA]</scope>
    <source>
        <strain evidence="2">cv. Punajuju</strain>
        <tissue evidence="1">Leaves</tissue>
    </source>
</reference>
<keyword evidence="2" id="KW-1185">Reference proteome</keyword>
<dbReference type="EMBL" id="CM042015">
    <property type="protein sequence ID" value="KAI3710208.1"/>
    <property type="molecule type" value="Genomic_DNA"/>
</dbReference>
<accession>A0ACB9ALG7</accession>
<protein>
    <submittedName>
        <fullName evidence="1">Uncharacterized protein</fullName>
    </submittedName>
</protein>
<gene>
    <name evidence="1" type="ORF">L2E82_39982</name>
</gene>
<proteinExistence type="predicted"/>
<reference evidence="2" key="1">
    <citation type="journal article" date="2022" name="Mol. Ecol. Resour.">
        <title>The genomes of chicory, endive, great burdock and yacon provide insights into Asteraceae palaeo-polyploidization history and plant inulin production.</title>
        <authorList>
            <person name="Fan W."/>
            <person name="Wang S."/>
            <person name="Wang H."/>
            <person name="Wang A."/>
            <person name="Jiang F."/>
            <person name="Liu H."/>
            <person name="Zhao H."/>
            <person name="Xu D."/>
            <person name="Zhang Y."/>
        </authorList>
    </citation>
    <scope>NUCLEOTIDE SEQUENCE [LARGE SCALE GENOMIC DNA]</scope>
    <source>
        <strain evidence="2">cv. Punajuju</strain>
    </source>
</reference>
<comment type="caution">
    <text evidence="1">The sequence shown here is derived from an EMBL/GenBank/DDBJ whole genome shotgun (WGS) entry which is preliminary data.</text>
</comment>
<name>A0ACB9ALG7_CICIN</name>
<evidence type="ECO:0000313" key="2">
    <source>
        <dbReference type="Proteomes" id="UP001055811"/>
    </source>
</evidence>